<reference evidence="2 3" key="1">
    <citation type="submission" date="2014-07" db="EMBL/GenBank/DDBJ databases">
        <authorList>
            <person name="McCorrison J."/>
            <person name="Sanka R."/>
            <person name="Torralba M."/>
            <person name="Gillis M."/>
            <person name="Haft D.H."/>
            <person name="Methe B."/>
            <person name="Sutton G."/>
            <person name="Nelson K.E."/>
        </authorList>
    </citation>
    <scope>NUCLEOTIDE SEQUENCE [LARGE SCALE GENOMIC DNA]</scope>
    <source>
        <strain evidence="2 3">DNF00853</strain>
    </source>
</reference>
<dbReference type="OrthoDB" id="1011633at2"/>
<dbReference type="EMBL" id="JRNN01000085">
    <property type="protein sequence ID" value="KGF33568.1"/>
    <property type="molecule type" value="Genomic_DNA"/>
</dbReference>
<dbReference type="AlphaFoldDB" id="A0A095ZFT0"/>
<sequence length="209" mass="22602">MKKSIISLIMVLAMVTVLPVSAQVKLGIKGGMNLSQMSLDKDVFNTTNRAGFFIGPTLKMGLPAPGLGLDLSALYNRQEAKVEGINNKFNTVLKQQQLIVPVNVKYSIGMGSAANIFVFAGPQIAFNIGDKVKKISELKDQAAEWTMKSSNFSVNAGLGLTIATHFQVTANYNVGVGKTGDITWKGVKESVENHKTQANSWRVGVAYFF</sequence>
<dbReference type="InterPro" id="IPR011250">
    <property type="entry name" value="OMP/PagP_B-barrel"/>
</dbReference>
<comment type="caution">
    <text evidence="2">The sequence shown here is derived from an EMBL/GenBank/DDBJ whole genome shotgun (WGS) entry which is preliminary data.</text>
</comment>
<dbReference type="Proteomes" id="UP000029556">
    <property type="component" value="Unassembled WGS sequence"/>
</dbReference>
<dbReference type="InterPro" id="IPR025665">
    <property type="entry name" value="Beta-barrel_OMP_2"/>
</dbReference>
<protein>
    <submittedName>
        <fullName evidence="2">Membrane protein</fullName>
    </submittedName>
</protein>
<gene>
    <name evidence="2" type="ORF">HMPREF2137_10990</name>
</gene>
<organism evidence="2 3">
    <name type="scientific">Hoylesella buccalis DNF00853</name>
    <dbReference type="NCBI Taxonomy" id="1401074"/>
    <lineage>
        <taxon>Bacteria</taxon>
        <taxon>Pseudomonadati</taxon>
        <taxon>Bacteroidota</taxon>
        <taxon>Bacteroidia</taxon>
        <taxon>Bacteroidales</taxon>
        <taxon>Prevotellaceae</taxon>
        <taxon>Hoylesella</taxon>
    </lineage>
</organism>
<dbReference type="SUPFAM" id="SSF56925">
    <property type="entry name" value="OMPA-like"/>
    <property type="match status" value="1"/>
</dbReference>
<evidence type="ECO:0000313" key="2">
    <source>
        <dbReference type="EMBL" id="KGF33568.1"/>
    </source>
</evidence>
<proteinExistence type="predicted"/>
<feature type="domain" description="Outer membrane protein beta-barrel" evidence="1">
    <location>
        <begin position="24"/>
        <end position="178"/>
    </location>
</feature>
<dbReference type="RefSeq" id="WP_036874422.1">
    <property type="nucleotide sequence ID" value="NZ_JRNN01000085.1"/>
</dbReference>
<accession>A0A095ZFT0</accession>
<evidence type="ECO:0000259" key="1">
    <source>
        <dbReference type="Pfam" id="PF13568"/>
    </source>
</evidence>
<name>A0A095ZFT0_9BACT</name>
<dbReference type="Pfam" id="PF13568">
    <property type="entry name" value="OMP_b-brl_2"/>
    <property type="match status" value="1"/>
</dbReference>
<evidence type="ECO:0000313" key="3">
    <source>
        <dbReference type="Proteomes" id="UP000029556"/>
    </source>
</evidence>